<keyword evidence="2" id="KW-1185">Reference proteome</keyword>
<dbReference type="Proteomes" id="UP000596660">
    <property type="component" value="Unplaced"/>
</dbReference>
<protein>
    <submittedName>
        <fullName evidence="1">Uncharacterized protein</fullName>
    </submittedName>
</protein>
<evidence type="ECO:0000313" key="1">
    <source>
        <dbReference type="EnsemblPlants" id="AUR62043862-RA:cds"/>
    </source>
</evidence>
<sequence>MAMTLQLQQKPLLPSHGLYLLHWCLLQAPVSVSDALLIALRYDHLSRLPPSVFPVLVLLLPLSSLCVLLPNRPISAAIVGTFTMILGNLLRNCLTITMSCVWSSKAQIQGI</sequence>
<accession>A0A803NCN8</accession>
<dbReference type="AlphaFoldDB" id="A0A803NCN8"/>
<dbReference type="Gramene" id="AUR62043862-RA">
    <property type="protein sequence ID" value="AUR62043862-RA:cds"/>
    <property type="gene ID" value="AUR62043862"/>
</dbReference>
<organism evidence="1 2">
    <name type="scientific">Chenopodium quinoa</name>
    <name type="common">Quinoa</name>
    <dbReference type="NCBI Taxonomy" id="63459"/>
    <lineage>
        <taxon>Eukaryota</taxon>
        <taxon>Viridiplantae</taxon>
        <taxon>Streptophyta</taxon>
        <taxon>Embryophyta</taxon>
        <taxon>Tracheophyta</taxon>
        <taxon>Spermatophyta</taxon>
        <taxon>Magnoliopsida</taxon>
        <taxon>eudicotyledons</taxon>
        <taxon>Gunneridae</taxon>
        <taxon>Pentapetalae</taxon>
        <taxon>Caryophyllales</taxon>
        <taxon>Chenopodiaceae</taxon>
        <taxon>Chenopodioideae</taxon>
        <taxon>Atripliceae</taxon>
        <taxon>Chenopodium</taxon>
    </lineage>
</organism>
<reference evidence="1" key="1">
    <citation type="journal article" date="2017" name="Nature">
        <title>The genome of Chenopodium quinoa.</title>
        <authorList>
            <person name="Jarvis D.E."/>
            <person name="Ho Y.S."/>
            <person name="Lightfoot D.J."/>
            <person name="Schmoeckel S.M."/>
            <person name="Li B."/>
            <person name="Borm T.J.A."/>
            <person name="Ohyanagi H."/>
            <person name="Mineta K."/>
            <person name="Michell C.T."/>
            <person name="Saber N."/>
            <person name="Kharbatia N.M."/>
            <person name="Rupper R.R."/>
            <person name="Sharp A.R."/>
            <person name="Dally N."/>
            <person name="Boughton B.A."/>
            <person name="Woo Y.H."/>
            <person name="Gao G."/>
            <person name="Schijlen E.G.W.M."/>
            <person name="Guo X."/>
            <person name="Momin A.A."/>
            <person name="Negrao S."/>
            <person name="Al-Babili S."/>
            <person name="Gehring C."/>
            <person name="Roessner U."/>
            <person name="Jung C."/>
            <person name="Murphy K."/>
            <person name="Arold S.T."/>
            <person name="Gojobori T."/>
            <person name="van der Linden C.G."/>
            <person name="van Loo E.N."/>
            <person name="Jellen E.N."/>
            <person name="Maughan P.J."/>
            <person name="Tester M."/>
        </authorList>
    </citation>
    <scope>NUCLEOTIDE SEQUENCE [LARGE SCALE GENOMIC DNA]</scope>
    <source>
        <strain evidence="1">cv. PI 614886</strain>
    </source>
</reference>
<dbReference type="EnsemblPlants" id="AUR62043862-RA">
    <property type="protein sequence ID" value="AUR62043862-RA:cds"/>
    <property type="gene ID" value="AUR62043862"/>
</dbReference>
<name>A0A803NCN8_CHEQI</name>
<proteinExistence type="predicted"/>
<reference evidence="1" key="2">
    <citation type="submission" date="2021-03" db="UniProtKB">
        <authorList>
            <consortium name="EnsemblPlants"/>
        </authorList>
    </citation>
    <scope>IDENTIFICATION</scope>
</reference>
<evidence type="ECO:0000313" key="2">
    <source>
        <dbReference type="Proteomes" id="UP000596660"/>
    </source>
</evidence>